<dbReference type="PANTHER" id="PTHR11601">
    <property type="entry name" value="CYSTEINE DESULFURYLASE FAMILY MEMBER"/>
    <property type="match status" value="1"/>
</dbReference>
<dbReference type="OrthoDB" id="389074at2"/>
<evidence type="ECO:0000313" key="13">
    <source>
        <dbReference type="EMBL" id="PEN09397.1"/>
    </source>
</evidence>
<dbReference type="Proteomes" id="UP000221024">
    <property type="component" value="Unassembled WGS sequence"/>
</dbReference>
<keyword evidence="5" id="KW-0808">Transferase</keyword>
<dbReference type="EMBL" id="PDEP01000001">
    <property type="protein sequence ID" value="PEN09397.1"/>
    <property type="molecule type" value="Genomic_DNA"/>
</dbReference>
<comment type="function">
    <text evidence="2">Catalyzes the removal of elemental sulfur atoms from cysteine to produce alanine. Seems to participate in the biosynthesis of the nitrogenase metalloclusters by providing the inorganic sulfur required for the Fe-S core formation.</text>
</comment>
<dbReference type="FunFam" id="3.40.640.10:FF:000084">
    <property type="entry name" value="IscS-like cysteine desulfurase"/>
    <property type="match status" value="1"/>
</dbReference>
<dbReference type="InterPro" id="IPR015422">
    <property type="entry name" value="PyrdxlP-dep_Trfase_small"/>
</dbReference>
<gene>
    <name evidence="13" type="ORF">CRI93_01340</name>
</gene>
<dbReference type="AlphaFoldDB" id="A0A2H3NQC9"/>
<dbReference type="InterPro" id="IPR020578">
    <property type="entry name" value="Aminotrans_V_PyrdxlP_BS"/>
</dbReference>
<evidence type="ECO:0000256" key="9">
    <source>
        <dbReference type="ARBA" id="ARBA00023014"/>
    </source>
</evidence>
<dbReference type="SUPFAM" id="SSF53383">
    <property type="entry name" value="PLP-dependent transferases"/>
    <property type="match status" value="1"/>
</dbReference>
<dbReference type="PANTHER" id="PTHR11601:SF34">
    <property type="entry name" value="CYSTEINE DESULFURASE"/>
    <property type="match status" value="1"/>
</dbReference>
<organism evidence="13 14">
    <name type="scientific">Longimonas halophila</name>
    <dbReference type="NCBI Taxonomy" id="1469170"/>
    <lineage>
        <taxon>Bacteria</taxon>
        <taxon>Pseudomonadati</taxon>
        <taxon>Rhodothermota</taxon>
        <taxon>Rhodothermia</taxon>
        <taxon>Rhodothermales</taxon>
        <taxon>Salisaetaceae</taxon>
        <taxon>Longimonas</taxon>
    </lineage>
</organism>
<comment type="catalytic activity">
    <reaction evidence="10">
        <text>(sulfur carrier)-H + L-cysteine = (sulfur carrier)-SH + L-alanine</text>
        <dbReference type="Rhea" id="RHEA:43892"/>
        <dbReference type="Rhea" id="RHEA-COMP:14737"/>
        <dbReference type="Rhea" id="RHEA-COMP:14739"/>
        <dbReference type="ChEBI" id="CHEBI:29917"/>
        <dbReference type="ChEBI" id="CHEBI:35235"/>
        <dbReference type="ChEBI" id="CHEBI:57972"/>
        <dbReference type="ChEBI" id="CHEBI:64428"/>
        <dbReference type="EC" id="2.8.1.7"/>
    </reaction>
</comment>
<dbReference type="PIRSF" id="PIRSF005572">
    <property type="entry name" value="NifS"/>
    <property type="match status" value="1"/>
</dbReference>
<dbReference type="Gene3D" id="3.90.1150.10">
    <property type="entry name" value="Aspartate Aminotransferase, domain 1"/>
    <property type="match status" value="1"/>
</dbReference>
<evidence type="ECO:0000259" key="12">
    <source>
        <dbReference type="Pfam" id="PF00266"/>
    </source>
</evidence>
<dbReference type="Pfam" id="PF00266">
    <property type="entry name" value="Aminotran_5"/>
    <property type="match status" value="1"/>
</dbReference>
<comment type="similarity">
    <text evidence="3">Belongs to the class-V pyridoxal-phosphate-dependent aminotransferase family. NifS/IscS subfamily.</text>
</comment>
<dbReference type="GO" id="GO:0046872">
    <property type="term" value="F:metal ion binding"/>
    <property type="evidence" value="ECO:0007669"/>
    <property type="project" value="UniProtKB-KW"/>
</dbReference>
<name>A0A2H3NQC9_9BACT</name>
<feature type="domain" description="Aminotransferase class V" evidence="12">
    <location>
        <begin position="6"/>
        <end position="370"/>
    </location>
</feature>
<dbReference type="InterPro" id="IPR015421">
    <property type="entry name" value="PyrdxlP-dep_Trfase_major"/>
</dbReference>
<dbReference type="GO" id="GO:0051536">
    <property type="term" value="F:iron-sulfur cluster binding"/>
    <property type="evidence" value="ECO:0007669"/>
    <property type="project" value="UniProtKB-KW"/>
</dbReference>
<evidence type="ECO:0000256" key="6">
    <source>
        <dbReference type="ARBA" id="ARBA00022723"/>
    </source>
</evidence>
<evidence type="ECO:0000256" key="4">
    <source>
        <dbReference type="ARBA" id="ARBA00012239"/>
    </source>
</evidence>
<evidence type="ECO:0000256" key="8">
    <source>
        <dbReference type="ARBA" id="ARBA00023004"/>
    </source>
</evidence>
<evidence type="ECO:0000256" key="3">
    <source>
        <dbReference type="ARBA" id="ARBA00006490"/>
    </source>
</evidence>
<keyword evidence="14" id="KW-1185">Reference proteome</keyword>
<evidence type="ECO:0000256" key="10">
    <source>
        <dbReference type="ARBA" id="ARBA00050776"/>
    </source>
</evidence>
<sequence length="388" mass="41327">MPTDAIYLDHAASTPLDEAVLEAMMPYLTEHHGNPSSVHRWGRQARVAVEEARERVARCIGAEPSEVVFTSGATEANNWVLRKRLADAEAGAHLITSTVEHEAVLEPASDLERAGYRVTRLQPDRYGCVTPDQVEAALTDDTALVSLMHVNNETGARTDIASIAELCRDHGVALHSDTVQSMGLLQNDMRELGVDYATISAHKLYGPKGVGALYVRGGAALPPLIEGGSQERDQRGGTENVAGMVGLSVALERAYSRAPDEAPRLAALQADLMQQLDDTLGDAIVCNTPPEPDHRAPHIVNVAVPPQNDAQIDGEMLILNLDMKGILASAGSACTSGTLTPSHVLSGIGLDDATAAAAVRFSLGQSTTPAHLSRAVEVLHDTISRMRR</sequence>
<evidence type="ECO:0000313" key="14">
    <source>
        <dbReference type="Proteomes" id="UP000221024"/>
    </source>
</evidence>
<keyword evidence="8" id="KW-0408">Iron</keyword>
<evidence type="ECO:0000256" key="2">
    <source>
        <dbReference type="ARBA" id="ARBA00003120"/>
    </source>
</evidence>
<dbReference type="InterPro" id="IPR015424">
    <property type="entry name" value="PyrdxlP-dep_Trfase"/>
</dbReference>
<dbReference type="InterPro" id="IPR016454">
    <property type="entry name" value="Cysteine_dSase"/>
</dbReference>
<reference evidence="13 14" key="1">
    <citation type="submission" date="2017-10" db="EMBL/GenBank/DDBJ databases">
        <title>Draft genome of Longimonas halophila.</title>
        <authorList>
            <person name="Goh K.M."/>
            <person name="Shamsir M.S."/>
            <person name="Lim S.W."/>
        </authorList>
    </citation>
    <scope>NUCLEOTIDE SEQUENCE [LARGE SCALE GENOMIC DNA]</scope>
    <source>
        <strain evidence="13 14">KCTC 42399</strain>
    </source>
</reference>
<evidence type="ECO:0000256" key="1">
    <source>
        <dbReference type="ARBA" id="ARBA00001933"/>
    </source>
</evidence>
<proteinExistence type="inferred from homology"/>
<dbReference type="PROSITE" id="PS00595">
    <property type="entry name" value="AA_TRANSFER_CLASS_5"/>
    <property type="match status" value="1"/>
</dbReference>
<dbReference type="InterPro" id="IPR000192">
    <property type="entry name" value="Aminotrans_V_dom"/>
</dbReference>
<evidence type="ECO:0000256" key="11">
    <source>
        <dbReference type="RuleBase" id="RU004504"/>
    </source>
</evidence>
<dbReference type="RefSeq" id="WP_098060795.1">
    <property type="nucleotide sequence ID" value="NZ_PDEP01000001.1"/>
</dbReference>
<evidence type="ECO:0000256" key="7">
    <source>
        <dbReference type="ARBA" id="ARBA00022898"/>
    </source>
</evidence>
<comment type="caution">
    <text evidence="13">The sequence shown here is derived from an EMBL/GenBank/DDBJ whole genome shotgun (WGS) entry which is preliminary data.</text>
</comment>
<dbReference type="GO" id="GO:0031071">
    <property type="term" value="F:cysteine desulfurase activity"/>
    <property type="evidence" value="ECO:0007669"/>
    <property type="project" value="UniProtKB-EC"/>
</dbReference>
<accession>A0A2H3NQC9</accession>
<keyword evidence="7" id="KW-0663">Pyridoxal phosphate</keyword>
<comment type="cofactor">
    <cofactor evidence="1 11">
        <name>pyridoxal 5'-phosphate</name>
        <dbReference type="ChEBI" id="CHEBI:597326"/>
    </cofactor>
</comment>
<dbReference type="EC" id="2.8.1.7" evidence="4"/>
<dbReference type="Gene3D" id="3.40.640.10">
    <property type="entry name" value="Type I PLP-dependent aspartate aminotransferase-like (Major domain)"/>
    <property type="match status" value="1"/>
</dbReference>
<dbReference type="Gene3D" id="1.10.260.50">
    <property type="match status" value="1"/>
</dbReference>
<evidence type="ECO:0000256" key="5">
    <source>
        <dbReference type="ARBA" id="ARBA00022679"/>
    </source>
</evidence>
<keyword evidence="6" id="KW-0479">Metal-binding</keyword>
<keyword evidence="9" id="KW-0411">Iron-sulfur</keyword>
<protein>
    <recommendedName>
        <fullName evidence="4">cysteine desulfurase</fullName>
        <ecNumber evidence="4">2.8.1.7</ecNumber>
    </recommendedName>
</protein>